<dbReference type="PANTHER" id="PTHR36111:SF2">
    <property type="entry name" value="INNER MEMBRANE PROTEIN"/>
    <property type="match status" value="1"/>
</dbReference>
<feature type="transmembrane region" description="Helical" evidence="1">
    <location>
        <begin position="58"/>
        <end position="76"/>
    </location>
</feature>
<feature type="transmembrane region" description="Helical" evidence="1">
    <location>
        <begin position="97"/>
        <end position="121"/>
    </location>
</feature>
<evidence type="ECO:0000256" key="1">
    <source>
        <dbReference type="SAM" id="Phobius"/>
    </source>
</evidence>
<dbReference type="PANTHER" id="PTHR36111">
    <property type="entry name" value="INNER MEMBRANE PROTEIN-RELATED"/>
    <property type="match status" value="1"/>
</dbReference>
<feature type="transmembrane region" description="Helical" evidence="1">
    <location>
        <begin position="175"/>
        <end position="198"/>
    </location>
</feature>
<dbReference type="Pfam" id="PF04474">
    <property type="entry name" value="DUF554"/>
    <property type="match status" value="1"/>
</dbReference>
<feature type="transmembrane region" description="Helical" evidence="1">
    <location>
        <begin position="6"/>
        <end position="23"/>
    </location>
</feature>
<feature type="transmembrane region" description="Helical" evidence="1">
    <location>
        <begin position="210"/>
        <end position="227"/>
    </location>
</feature>
<sequence>MMIIGAVANGLAVGIGGLIGLLFKRGIPERMKLLVMQALGVTVLYVGISGSLKGHNTVYVVLSLVFGAILGELVDFDRQFTRLGAWLERTLNMGSDARIADGFVTATLFVCVGAMGIVGSLQSGMSGNNSVLFTKSMIDGIFVLVLGSTMGIGVCFAAVPVFGYEAILTLLANTVAGVFTQTVIDEMTCVGSLLILMIGLNMLKLTQIKVANLILAPFFPILFYAIFS</sequence>
<keyword evidence="1" id="KW-0472">Membrane</keyword>
<reference evidence="2 3" key="1">
    <citation type="journal article" date="2015" name="Genome Announc.">
        <title>Expanding the biotechnology potential of lactobacilli through comparative genomics of 213 strains and associated genera.</title>
        <authorList>
            <person name="Sun Z."/>
            <person name="Harris H.M."/>
            <person name="McCann A."/>
            <person name="Guo C."/>
            <person name="Argimon S."/>
            <person name="Zhang W."/>
            <person name="Yang X."/>
            <person name="Jeffery I.B."/>
            <person name="Cooney J.C."/>
            <person name="Kagawa T.F."/>
            <person name="Liu W."/>
            <person name="Song Y."/>
            <person name="Salvetti E."/>
            <person name="Wrobel A."/>
            <person name="Rasinkangas P."/>
            <person name="Parkhill J."/>
            <person name="Rea M.C."/>
            <person name="O'Sullivan O."/>
            <person name="Ritari J."/>
            <person name="Douillard F.P."/>
            <person name="Paul Ross R."/>
            <person name="Yang R."/>
            <person name="Briner A.E."/>
            <person name="Felis G.E."/>
            <person name="de Vos W.M."/>
            <person name="Barrangou R."/>
            <person name="Klaenhammer T.R."/>
            <person name="Caufield P.W."/>
            <person name="Cui Y."/>
            <person name="Zhang H."/>
            <person name="O'Toole P.W."/>
        </authorList>
    </citation>
    <scope>NUCLEOTIDE SEQUENCE [LARGE SCALE GENOMIC DNA]</scope>
    <source>
        <strain evidence="2 3">DSM 23365</strain>
    </source>
</reference>
<feature type="transmembrane region" description="Helical" evidence="1">
    <location>
        <begin position="35"/>
        <end position="52"/>
    </location>
</feature>
<proteinExistence type="predicted"/>
<dbReference type="Proteomes" id="UP000051442">
    <property type="component" value="Unassembled WGS sequence"/>
</dbReference>
<dbReference type="PATRIC" id="fig|1423804.4.peg.1028"/>
<gene>
    <name evidence="2" type="ORF">FD14_GL000957</name>
</gene>
<comment type="caution">
    <text evidence="2">The sequence shown here is derived from an EMBL/GenBank/DDBJ whole genome shotgun (WGS) entry which is preliminary data.</text>
</comment>
<dbReference type="InterPro" id="IPR007563">
    <property type="entry name" value="DUF554"/>
</dbReference>
<name>A0A0R2FA78_9LACO</name>
<evidence type="ECO:0000313" key="2">
    <source>
        <dbReference type="EMBL" id="KRN21773.1"/>
    </source>
</evidence>
<keyword evidence="1" id="KW-1133">Transmembrane helix</keyword>
<accession>A0A0R2FA78</accession>
<dbReference type="AlphaFoldDB" id="A0A0R2FA78"/>
<dbReference type="RefSeq" id="WP_054737180.1">
    <property type="nucleotide sequence ID" value="NZ_BAABCF010000002.1"/>
</dbReference>
<dbReference type="EMBL" id="AYZM01000105">
    <property type="protein sequence ID" value="KRN21773.1"/>
    <property type="molecule type" value="Genomic_DNA"/>
</dbReference>
<feature type="transmembrane region" description="Helical" evidence="1">
    <location>
        <begin position="141"/>
        <end position="163"/>
    </location>
</feature>
<keyword evidence="3" id="KW-1185">Reference proteome</keyword>
<evidence type="ECO:0000313" key="3">
    <source>
        <dbReference type="Proteomes" id="UP000051442"/>
    </source>
</evidence>
<organism evidence="2 3">
    <name type="scientific">Secundilactobacillus similis DSM 23365 = JCM 2765</name>
    <dbReference type="NCBI Taxonomy" id="1423804"/>
    <lineage>
        <taxon>Bacteria</taxon>
        <taxon>Bacillati</taxon>
        <taxon>Bacillota</taxon>
        <taxon>Bacilli</taxon>
        <taxon>Lactobacillales</taxon>
        <taxon>Lactobacillaceae</taxon>
        <taxon>Secundilactobacillus</taxon>
    </lineage>
</organism>
<protein>
    <submittedName>
        <fullName evidence="2">Putative membrane protein</fullName>
    </submittedName>
</protein>
<keyword evidence="1" id="KW-0812">Transmembrane</keyword>